<dbReference type="InterPro" id="IPR005162">
    <property type="entry name" value="Retrotrans_gag_dom"/>
</dbReference>
<gene>
    <name evidence="4" type="ORF">GcC1_060026</name>
</gene>
<protein>
    <recommendedName>
        <fullName evidence="3">CCHC-type domain-containing protein</fullName>
    </recommendedName>
</protein>
<accession>A0A420ITM8</accession>
<name>A0A420ITM8_9PEZI</name>
<dbReference type="SMART" id="SM00343">
    <property type="entry name" value="ZnF_C2HC"/>
    <property type="match status" value="1"/>
</dbReference>
<proteinExistence type="predicted"/>
<dbReference type="EMBL" id="MCBR01006030">
    <property type="protein sequence ID" value="RKF77874.1"/>
    <property type="molecule type" value="Genomic_DNA"/>
</dbReference>
<feature type="coiled-coil region" evidence="2">
    <location>
        <begin position="389"/>
        <end position="416"/>
    </location>
</feature>
<dbReference type="Proteomes" id="UP000285405">
    <property type="component" value="Unassembled WGS sequence"/>
</dbReference>
<dbReference type="OrthoDB" id="3599194at2759"/>
<comment type="caution">
    <text evidence="4">The sequence shown here is derived from an EMBL/GenBank/DDBJ whole genome shotgun (WGS) entry which is preliminary data.</text>
</comment>
<evidence type="ECO:0000256" key="2">
    <source>
        <dbReference type="SAM" id="Coils"/>
    </source>
</evidence>
<feature type="domain" description="CCHC-type" evidence="3">
    <location>
        <begin position="335"/>
        <end position="350"/>
    </location>
</feature>
<evidence type="ECO:0000256" key="1">
    <source>
        <dbReference type="PROSITE-ProRule" id="PRU00047"/>
    </source>
</evidence>
<keyword evidence="2" id="KW-0175">Coiled coil</keyword>
<dbReference type="GO" id="GO:0008270">
    <property type="term" value="F:zinc ion binding"/>
    <property type="evidence" value="ECO:0007669"/>
    <property type="project" value="UniProtKB-KW"/>
</dbReference>
<keyword evidence="1" id="KW-0479">Metal-binding</keyword>
<sequence length="506" mass="58047">MGSKRYQICGKYDGSEPAGRWLRRLSSDLVEAGVEETPTVFFQSVDLNIIGDAADWVDSTPQYQIFTEQLEIPTGRDVDEFKEAFKSRFPGKSTAEGSEDTVQEDTQSLSQGADENLLEYYGRAQHLLRRTEQVLLNGVIKAFVRGIHGKDLKRTILLRPLPLSLRSAFEVTQQALVGIRQMEEVDRAEYDQMEVEILRQQFLSRHGKPLRSVLAEIHDKNREKPLSEQVLEIVSEESQQSNRRFPREANKDTLHNAGIIAGQYGRPMVANNVDENSRYFNQPQQENFTPVQGRGAYPNQINRSEGPKNLPPESLSRHPVINGSKVYDKRMGLLCFRCGEIGHQKRDCRSRALEYWEQNYLKDIVFNNISSNFAGFGMREGLRYRDVENSNWRNSVEECQKEENALLNEDQKMRKESHDGEAEEEMTFEQFSGEKIKNRRRIHTQSMSVVLEVEKKEGKGSNEPVKSVKVEDPIEDLITLDAFLNIGSTKKRSRPLDIENLLNSEE</sequence>
<dbReference type="InterPro" id="IPR036875">
    <property type="entry name" value="Znf_CCHC_sf"/>
</dbReference>
<dbReference type="SUPFAM" id="SSF57756">
    <property type="entry name" value="Retrovirus zinc finger-like domains"/>
    <property type="match status" value="1"/>
</dbReference>
<organism evidence="4 5">
    <name type="scientific">Golovinomyces cichoracearum</name>
    <dbReference type="NCBI Taxonomy" id="62708"/>
    <lineage>
        <taxon>Eukaryota</taxon>
        <taxon>Fungi</taxon>
        <taxon>Dikarya</taxon>
        <taxon>Ascomycota</taxon>
        <taxon>Pezizomycotina</taxon>
        <taxon>Leotiomycetes</taxon>
        <taxon>Erysiphales</taxon>
        <taxon>Erysiphaceae</taxon>
        <taxon>Golovinomyces</taxon>
    </lineage>
</organism>
<dbReference type="PROSITE" id="PS50158">
    <property type="entry name" value="ZF_CCHC"/>
    <property type="match status" value="1"/>
</dbReference>
<keyword evidence="1" id="KW-0862">Zinc</keyword>
<dbReference type="AlphaFoldDB" id="A0A420ITM8"/>
<dbReference type="Pfam" id="PF03732">
    <property type="entry name" value="Retrotrans_gag"/>
    <property type="match status" value="1"/>
</dbReference>
<evidence type="ECO:0000313" key="4">
    <source>
        <dbReference type="EMBL" id="RKF77874.1"/>
    </source>
</evidence>
<reference evidence="4 5" key="1">
    <citation type="journal article" date="2018" name="BMC Genomics">
        <title>Comparative genome analyses reveal sequence features reflecting distinct modes of host-adaptation between dicot and monocot powdery mildew.</title>
        <authorList>
            <person name="Wu Y."/>
            <person name="Ma X."/>
            <person name="Pan Z."/>
            <person name="Kale S.D."/>
            <person name="Song Y."/>
            <person name="King H."/>
            <person name="Zhang Q."/>
            <person name="Presley C."/>
            <person name="Deng X."/>
            <person name="Wei C.I."/>
            <person name="Xiao S."/>
        </authorList>
    </citation>
    <scope>NUCLEOTIDE SEQUENCE [LARGE SCALE GENOMIC DNA]</scope>
    <source>
        <strain evidence="4">UCSC1</strain>
    </source>
</reference>
<evidence type="ECO:0000259" key="3">
    <source>
        <dbReference type="PROSITE" id="PS50158"/>
    </source>
</evidence>
<keyword evidence="1" id="KW-0863">Zinc-finger</keyword>
<dbReference type="InterPro" id="IPR001878">
    <property type="entry name" value="Znf_CCHC"/>
</dbReference>
<dbReference type="Pfam" id="PF00098">
    <property type="entry name" value="zf-CCHC"/>
    <property type="match status" value="1"/>
</dbReference>
<evidence type="ECO:0000313" key="5">
    <source>
        <dbReference type="Proteomes" id="UP000285405"/>
    </source>
</evidence>
<dbReference type="GO" id="GO:0003676">
    <property type="term" value="F:nucleic acid binding"/>
    <property type="evidence" value="ECO:0007669"/>
    <property type="project" value="InterPro"/>
</dbReference>